<evidence type="ECO:0000313" key="8">
    <source>
        <dbReference type="EMBL" id="XBS53520.1"/>
    </source>
</evidence>
<evidence type="ECO:0000256" key="6">
    <source>
        <dbReference type="SAM" id="SignalP"/>
    </source>
</evidence>
<feature type="domain" description="Fe/B12 periplasmic-binding" evidence="7">
    <location>
        <begin position="51"/>
        <end position="299"/>
    </location>
</feature>
<dbReference type="PROSITE" id="PS50983">
    <property type="entry name" value="FE_B12_PBP"/>
    <property type="match status" value="1"/>
</dbReference>
<accession>A0AAU7PMN7</accession>
<evidence type="ECO:0000256" key="2">
    <source>
        <dbReference type="ARBA" id="ARBA00008814"/>
    </source>
</evidence>
<evidence type="ECO:0000256" key="5">
    <source>
        <dbReference type="SAM" id="Coils"/>
    </source>
</evidence>
<sequence>MLRLNKYKAALFMALAVGTLLSGCSLKAQTAGGETRVIKTVHGEVEVPVDPQRVIATYCMGDVLALGIKPAATYDAAGKAYEKEVADLPVWDKFEAEEILSYDPDLILVVNQEQYDIASKIAPTVWLPFTELSLEERVRFLGEVLNRQDEAEKALENFEQKLKEAKEELAEKQIMDKTVSIFEREANGSIWVFGDKWGRGGDLIYSHLGFKAPEIVQNEIIAKDQYRDVSMEVIQDYAGDYLILSGDIEELNGNTIWESLPAVKNGRTIPIDFTLFYDIDIYSSSVQLDYLLDAMLNMPE</sequence>
<keyword evidence="4 6" id="KW-0732">Signal</keyword>
<dbReference type="PANTHER" id="PTHR30532:SF29">
    <property type="entry name" value="FE(3+) DICITRATE-BINDING PERIPLASMIC PROTEIN"/>
    <property type="match status" value="1"/>
</dbReference>
<comment type="subcellular location">
    <subcellularLocation>
        <location evidence="1">Cell envelope</location>
    </subcellularLocation>
</comment>
<keyword evidence="5" id="KW-0175">Coiled coil</keyword>
<dbReference type="SUPFAM" id="SSF53807">
    <property type="entry name" value="Helical backbone' metal receptor"/>
    <property type="match status" value="1"/>
</dbReference>
<feature type="signal peptide" evidence="6">
    <location>
        <begin position="1"/>
        <end position="30"/>
    </location>
</feature>
<evidence type="ECO:0000256" key="3">
    <source>
        <dbReference type="ARBA" id="ARBA00022448"/>
    </source>
</evidence>
<dbReference type="InterPro" id="IPR051313">
    <property type="entry name" value="Bact_iron-sidero_bind"/>
</dbReference>
<feature type="chain" id="PRO_5043829128" evidence="6">
    <location>
        <begin position="31"/>
        <end position="300"/>
    </location>
</feature>
<gene>
    <name evidence="8" type="ORF">ABFV83_17155</name>
</gene>
<dbReference type="PROSITE" id="PS51257">
    <property type="entry name" value="PROKAR_LIPOPROTEIN"/>
    <property type="match status" value="1"/>
</dbReference>
<evidence type="ECO:0000259" key="7">
    <source>
        <dbReference type="PROSITE" id="PS50983"/>
    </source>
</evidence>
<name>A0AAU7PMN7_9FIRM</name>
<reference evidence="8" key="1">
    <citation type="submission" date="2024-06" db="EMBL/GenBank/DDBJ databases">
        <title>Lacrimispora cavernae sp. nov., a novel anaerobe isolated from bat guano pile inside a cave.</title>
        <authorList>
            <person name="Miller S.L."/>
            <person name="Lu N."/>
            <person name="King J."/>
            <person name="Sankaranarayanan K."/>
            <person name="Lawson P.A."/>
        </authorList>
    </citation>
    <scope>NUCLEOTIDE SEQUENCE</scope>
    <source>
        <strain evidence="8">BS-2</strain>
    </source>
</reference>
<dbReference type="GO" id="GO:0030288">
    <property type="term" value="C:outer membrane-bounded periplasmic space"/>
    <property type="evidence" value="ECO:0007669"/>
    <property type="project" value="TreeGrafter"/>
</dbReference>
<evidence type="ECO:0000256" key="4">
    <source>
        <dbReference type="ARBA" id="ARBA00022729"/>
    </source>
</evidence>
<dbReference type="PANTHER" id="PTHR30532">
    <property type="entry name" value="IRON III DICITRATE-BINDING PERIPLASMIC PROTEIN"/>
    <property type="match status" value="1"/>
</dbReference>
<dbReference type="GO" id="GO:1901678">
    <property type="term" value="P:iron coordination entity transport"/>
    <property type="evidence" value="ECO:0007669"/>
    <property type="project" value="UniProtKB-ARBA"/>
</dbReference>
<dbReference type="EMBL" id="CP157940">
    <property type="protein sequence ID" value="XBS53520.1"/>
    <property type="molecule type" value="Genomic_DNA"/>
</dbReference>
<proteinExistence type="inferred from homology"/>
<dbReference type="InterPro" id="IPR002491">
    <property type="entry name" value="ABC_transptr_periplasmic_BD"/>
</dbReference>
<dbReference type="Pfam" id="PF01497">
    <property type="entry name" value="Peripla_BP_2"/>
    <property type="match status" value="1"/>
</dbReference>
<comment type="similarity">
    <text evidence="2">Belongs to the bacterial solute-binding protein 8 family.</text>
</comment>
<keyword evidence="3" id="KW-0813">Transport</keyword>
<protein>
    <submittedName>
        <fullName evidence="8">ABC transporter substrate-binding protein</fullName>
    </submittedName>
</protein>
<evidence type="ECO:0000256" key="1">
    <source>
        <dbReference type="ARBA" id="ARBA00004196"/>
    </source>
</evidence>
<dbReference type="AlphaFoldDB" id="A0AAU7PMN7"/>
<organism evidence="8">
    <name type="scientific">Lacrimispora sp. BS-2</name>
    <dbReference type="NCBI Taxonomy" id="3151850"/>
    <lineage>
        <taxon>Bacteria</taxon>
        <taxon>Bacillati</taxon>
        <taxon>Bacillota</taxon>
        <taxon>Clostridia</taxon>
        <taxon>Lachnospirales</taxon>
        <taxon>Lachnospiraceae</taxon>
        <taxon>Lacrimispora</taxon>
    </lineage>
</organism>
<feature type="coiled-coil region" evidence="5">
    <location>
        <begin position="141"/>
        <end position="175"/>
    </location>
</feature>
<dbReference type="RefSeq" id="WP_349945565.1">
    <property type="nucleotide sequence ID" value="NZ_CP157940.1"/>
</dbReference>
<dbReference type="Gene3D" id="3.40.50.1980">
    <property type="entry name" value="Nitrogenase molybdenum iron protein domain"/>
    <property type="match status" value="2"/>
</dbReference>